<proteinExistence type="predicted"/>
<protein>
    <submittedName>
        <fullName evidence="2">Uncharacterized protein</fullName>
    </submittedName>
</protein>
<feature type="compositionally biased region" description="Basic residues" evidence="1">
    <location>
        <begin position="29"/>
        <end position="38"/>
    </location>
</feature>
<comment type="caution">
    <text evidence="2">The sequence shown here is derived from an EMBL/GenBank/DDBJ whole genome shotgun (WGS) entry which is preliminary data.</text>
</comment>
<name>A0ABQ5I4F0_9ASTR</name>
<feature type="compositionally biased region" description="Basic and acidic residues" evidence="1">
    <location>
        <begin position="16"/>
        <end position="28"/>
    </location>
</feature>
<reference evidence="2" key="2">
    <citation type="submission" date="2022-01" db="EMBL/GenBank/DDBJ databases">
        <authorList>
            <person name="Yamashiro T."/>
            <person name="Shiraishi A."/>
            <person name="Satake H."/>
            <person name="Nakayama K."/>
        </authorList>
    </citation>
    <scope>NUCLEOTIDE SEQUENCE</scope>
</reference>
<feature type="region of interest" description="Disordered" evidence="1">
    <location>
        <begin position="1"/>
        <end position="80"/>
    </location>
</feature>
<dbReference type="EMBL" id="BQNB010020318">
    <property type="protein sequence ID" value="GJT94669.1"/>
    <property type="molecule type" value="Genomic_DNA"/>
</dbReference>
<evidence type="ECO:0000256" key="1">
    <source>
        <dbReference type="SAM" id="MobiDB-lite"/>
    </source>
</evidence>
<dbReference type="Proteomes" id="UP001151760">
    <property type="component" value="Unassembled WGS sequence"/>
</dbReference>
<feature type="compositionally biased region" description="Basic and acidic residues" evidence="1">
    <location>
        <begin position="46"/>
        <end position="65"/>
    </location>
</feature>
<evidence type="ECO:0000313" key="2">
    <source>
        <dbReference type="EMBL" id="GJT94669.1"/>
    </source>
</evidence>
<gene>
    <name evidence="2" type="ORF">Tco_1090187</name>
</gene>
<accession>A0ABQ5I4F0</accession>
<sequence length="164" mass="17834">MTEPVKITSGRRRKGGREEGGKGEERRGRGQTKIHGGKGKGAGEGLTDRGDTRKWINRKGKEGNRRGFLGTAGMEGRGKGTNAAIKEAKKQKLKWKSITISRVRDTSCQAGDMVYSKTTTLVTPGEMVAKLGPEWEGQYEVAESLGKGEYMLKDCKGNETSRGT</sequence>
<reference evidence="2" key="1">
    <citation type="journal article" date="2022" name="Int. J. Mol. Sci.">
        <title>Draft Genome of Tanacetum Coccineum: Genomic Comparison of Closely Related Tanacetum-Family Plants.</title>
        <authorList>
            <person name="Yamashiro T."/>
            <person name="Shiraishi A."/>
            <person name="Nakayama K."/>
            <person name="Satake H."/>
        </authorList>
    </citation>
    <scope>NUCLEOTIDE SEQUENCE</scope>
</reference>
<keyword evidence="3" id="KW-1185">Reference proteome</keyword>
<organism evidence="2 3">
    <name type="scientific">Tanacetum coccineum</name>
    <dbReference type="NCBI Taxonomy" id="301880"/>
    <lineage>
        <taxon>Eukaryota</taxon>
        <taxon>Viridiplantae</taxon>
        <taxon>Streptophyta</taxon>
        <taxon>Embryophyta</taxon>
        <taxon>Tracheophyta</taxon>
        <taxon>Spermatophyta</taxon>
        <taxon>Magnoliopsida</taxon>
        <taxon>eudicotyledons</taxon>
        <taxon>Gunneridae</taxon>
        <taxon>Pentapetalae</taxon>
        <taxon>asterids</taxon>
        <taxon>campanulids</taxon>
        <taxon>Asterales</taxon>
        <taxon>Asteraceae</taxon>
        <taxon>Asteroideae</taxon>
        <taxon>Anthemideae</taxon>
        <taxon>Anthemidinae</taxon>
        <taxon>Tanacetum</taxon>
    </lineage>
</organism>
<evidence type="ECO:0000313" key="3">
    <source>
        <dbReference type="Proteomes" id="UP001151760"/>
    </source>
</evidence>